<gene>
    <name evidence="1" type="ORF">BK123_11885</name>
</gene>
<dbReference type="Proteomes" id="UP000187074">
    <property type="component" value="Unassembled WGS sequence"/>
</dbReference>
<comment type="caution">
    <text evidence="1">The sequence shown here is derived from an EMBL/GenBank/DDBJ whole genome shotgun (WGS) entry which is preliminary data.</text>
</comment>
<protein>
    <submittedName>
        <fullName evidence="1">Uncharacterized protein</fullName>
    </submittedName>
</protein>
<dbReference type="OrthoDB" id="9795830at2"/>
<evidence type="ECO:0000313" key="1">
    <source>
        <dbReference type="EMBL" id="OME93930.1"/>
    </source>
</evidence>
<dbReference type="Pfam" id="PF20648">
    <property type="entry name" value="DUF6809"/>
    <property type="match status" value="1"/>
</dbReference>
<dbReference type="InterPro" id="IPR049215">
    <property type="entry name" value="DUF6809"/>
</dbReference>
<accession>A0A1R1B450</accession>
<name>A0A1R1B450_PAELA</name>
<organism evidence="1 2">
    <name type="scientific">Paenibacillus lautus</name>
    <name type="common">Bacillus lautus</name>
    <dbReference type="NCBI Taxonomy" id="1401"/>
    <lineage>
        <taxon>Bacteria</taxon>
        <taxon>Bacillati</taxon>
        <taxon>Bacillota</taxon>
        <taxon>Bacilli</taxon>
        <taxon>Bacillales</taxon>
        <taxon>Paenibacillaceae</taxon>
        <taxon>Paenibacillus</taxon>
    </lineage>
</organism>
<evidence type="ECO:0000313" key="2">
    <source>
        <dbReference type="Proteomes" id="UP000187074"/>
    </source>
</evidence>
<proteinExistence type="predicted"/>
<reference evidence="1 2" key="1">
    <citation type="submission" date="2016-11" db="EMBL/GenBank/DDBJ databases">
        <title>Paenibacillus species isolates.</title>
        <authorList>
            <person name="Beno S.M."/>
        </authorList>
    </citation>
    <scope>NUCLEOTIDE SEQUENCE [LARGE SCALE GENOMIC DNA]</scope>
    <source>
        <strain evidence="1 2">FSL F4-0100</strain>
    </source>
</reference>
<dbReference type="RefSeq" id="WP_076322598.1">
    <property type="nucleotide sequence ID" value="NZ_MRTF01000003.1"/>
</dbReference>
<dbReference type="EMBL" id="MRTF01000003">
    <property type="protein sequence ID" value="OME93930.1"/>
    <property type="molecule type" value="Genomic_DNA"/>
</dbReference>
<dbReference type="AlphaFoldDB" id="A0A1R1B450"/>
<sequence>MPSFLESLYYGQLNPVEKAVSTDPQYRQLSRQISESMDAWKKRLSEDEFRELEDLLDLYRQVQGLEMAASFTDGFRLGAMMIIEVYSEIV</sequence>